<dbReference type="GO" id="GO:0016020">
    <property type="term" value="C:membrane"/>
    <property type="evidence" value="ECO:0007669"/>
    <property type="project" value="UniProtKB-SubCell"/>
</dbReference>
<gene>
    <name evidence="6" type="ORF">EAH_00032280</name>
</gene>
<evidence type="ECO:0000256" key="2">
    <source>
        <dbReference type="ARBA" id="ARBA00022692"/>
    </source>
</evidence>
<comment type="subcellular location">
    <subcellularLocation>
        <location evidence="1">Membrane</location>
        <topology evidence="1">Multi-pass membrane protein</topology>
    </subcellularLocation>
</comment>
<dbReference type="GeneID" id="25271298"/>
<dbReference type="AlphaFoldDB" id="U6GS28"/>
<reference evidence="6" key="1">
    <citation type="submission" date="2013-10" db="EMBL/GenBank/DDBJ databases">
        <title>Genomic analysis of the causative agents of coccidiosis in chickens.</title>
        <authorList>
            <person name="Reid A.J."/>
            <person name="Blake D."/>
            <person name="Billington K."/>
            <person name="Browne H."/>
            <person name="Dunn M."/>
            <person name="Hung S."/>
            <person name="Kawahara F."/>
            <person name="Miranda-Saavedra D."/>
            <person name="Mourier T."/>
            <person name="Nagra H."/>
            <person name="Otto T.D."/>
            <person name="Rawlings N."/>
            <person name="Sanchez A."/>
            <person name="Sanders M."/>
            <person name="Subramaniam C."/>
            <person name="Tay Y."/>
            <person name="Dear P."/>
            <person name="Doerig C."/>
            <person name="Gruber A."/>
            <person name="Parkinson J."/>
            <person name="Shirley M."/>
            <person name="Wan K.L."/>
            <person name="Berriman M."/>
            <person name="Tomley F."/>
            <person name="Pain A."/>
        </authorList>
    </citation>
    <scope>NUCLEOTIDE SEQUENCE</scope>
    <source>
        <strain evidence="6">Houghton</strain>
    </source>
</reference>
<feature type="transmembrane region" description="Helical" evidence="5">
    <location>
        <begin position="66"/>
        <end position="87"/>
    </location>
</feature>
<evidence type="ECO:0000256" key="5">
    <source>
        <dbReference type="SAM" id="Phobius"/>
    </source>
</evidence>
<proteinExistence type="predicted"/>
<dbReference type="Proteomes" id="UP000018050">
    <property type="component" value="Unassembled WGS sequence"/>
</dbReference>
<evidence type="ECO:0000313" key="6">
    <source>
        <dbReference type="EMBL" id="CDI83021.1"/>
    </source>
</evidence>
<evidence type="ECO:0000313" key="7">
    <source>
        <dbReference type="Proteomes" id="UP000018050"/>
    </source>
</evidence>
<dbReference type="VEuPathDB" id="ToxoDB:EAH_00032280"/>
<evidence type="ECO:0000256" key="1">
    <source>
        <dbReference type="ARBA" id="ARBA00004141"/>
    </source>
</evidence>
<dbReference type="PANTHER" id="PTHR20661:SF0">
    <property type="entry name" value="PHOSPHATIDYLINOSITOL-GLYCAN BIOSYNTHESIS CLASS W PROTEIN"/>
    <property type="match status" value="1"/>
</dbReference>
<feature type="transmembrane region" description="Helical" evidence="5">
    <location>
        <begin position="107"/>
        <end position="129"/>
    </location>
</feature>
<feature type="transmembrane region" description="Helical" evidence="5">
    <location>
        <begin position="27"/>
        <end position="45"/>
    </location>
</feature>
<evidence type="ECO:0000256" key="4">
    <source>
        <dbReference type="ARBA" id="ARBA00023136"/>
    </source>
</evidence>
<dbReference type="Pfam" id="PF06423">
    <property type="entry name" value="GWT1"/>
    <property type="match status" value="1"/>
</dbReference>
<accession>U6GS28</accession>
<keyword evidence="4 5" id="KW-0472">Membrane</keyword>
<keyword evidence="3 5" id="KW-1133">Transmembrane helix</keyword>
<reference evidence="6" key="2">
    <citation type="submission" date="2013-10" db="EMBL/GenBank/DDBJ databases">
        <authorList>
            <person name="Aslett M."/>
        </authorList>
    </citation>
    <scope>NUCLEOTIDE SEQUENCE</scope>
    <source>
        <strain evidence="6">Houghton</strain>
    </source>
</reference>
<evidence type="ECO:0000256" key="3">
    <source>
        <dbReference type="ARBA" id="ARBA00022989"/>
    </source>
</evidence>
<dbReference type="RefSeq" id="XP_013247782.1">
    <property type="nucleotide sequence ID" value="XM_013392328.1"/>
</dbReference>
<sequence length="163" mass="17816">MIVTCAAILGVDFLTFPRKFCKSVNSGVTLMDLGVGGIIFTSGMVSSHSKGCMKREESLWASVSRAALHSGPLGIFGLIRLVFMSLTNLHWASWCAGIAATLTRREHSVYCFLFVGFPLLGYQIIIYAADLDEWMMEGPRTSEPDTPDPCIPSQNHASFFVSS</sequence>
<dbReference type="InterPro" id="IPR009447">
    <property type="entry name" value="PIGW/GWT1"/>
</dbReference>
<dbReference type="GO" id="GO:0005783">
    <property type="term" value="C:endoplasmic reticulum"/>
    <property type="evidence" value="ECO:0007669"/>
    <property type="project" value="TreeGrafter"/>
</dbReference>
<keyword evidence="2 5" id="KW-0812">Transmembrane</keyword>
<dbReference type="GO" id="GO:0032216">
    <property type="term" value="F:glucosaminyl-phosphatidylinositol O-acyltransferase activity"/>
    <property type="evidence" value="ECO:0007669"/>
    <property type="project" value="TreeGrafter"/>
</dbReference>
<dbReference type="OrthoDB" id="15270at2759"/>
<organism evidence="6 7">
    <name type="scientific">Eimeria acervulina</name>
    <name type="common">Coccidian parasite</name>
    <dbReference type="NCBI Taxonomy" id="5801"/>
    <lineage>
        <taxon>Eukaryota</taxon>
        <taxon>Sar</taxon>
        <taxon>Alveolata</taxon>
        <taxon>Apicomplexa</taxon>
        <taxon>Conoidasida</taxon>
        <taxon>Coccidia</taxon>
        <taxon>Eucoccidiorida</taxon>
        <taxon>Eimeriorina</taxon>
        <taxon>Eimeriidae</taxon>
        <taxon>Eimeria</taxon>
    </lineage>
</organism>
<protein>
    <submittedName>
        <fullName evidence="6">Uncharacterized protein</fullName>
    </submittedName>
</protein>
<dbReference type="GO" id="GO:0006506">
    <property type="term" value="P:GPI anchor biosynthetic process"/>
    <property type="evidence" value="ECO:0007669"/>
    <property type="project" value="InterPro"/>
</dbReference>
<dbReference type="GO" id="GO:0072659">
    <property type="term" value="P:protein localization to plasma membrane"/>
    <property type="evidence" value="ECO:0007669"/>
    <property type="project" value="TreeGrafter"/>
</dbReference>
<dbReference type="PANTHER" id="PTHR20661">
    <property type="entry name" value="PHOSPHATIDYLINOSITOL-GLYCAN BIOSYNTHESIS CLASS W PROTEIN"/>
    <property type="match status" value="1"/>
</dbReference>
<keyword evidence="7" id="KW-1185">Reference proteome</keyword>
<name>U6GS28_EIMAC</name>
<dbReference type="EMBL" id="HG673042">
    <property type="protein sequence ID" value="CDI83021.1"/>
    <property type="molecule type" value="Genomic_DNA"/>
</dbReference>